<dbReference type="EMBL" id="CP159253">
    <property type="protein sequence ID" value="XCG48550.1"/>
    <property type="molecule type" value="Genomic_DNA"/>
</dbReference>
<keyword evidence="3" id="KW-0862">Zinc</keyword>
<dbReference type="InterPro" id="IPR006913">
    <property type="entry name" value="CENP-V/GFA"/>
</dbReference>
<keyword evidence="4" id="KW-0456">Lyase</keyword>
<dbReference type="PANTHER" id="PTHR33337:SF40">
    <property type="entry name" value="CENP-V_GFA DOMAIN-CONTAINING PROTEIN-RELATED"/>
    <property type="match status" value="1"/>
</dbReference>
<feature type="domain" description="CENP-V/GFA" evidence="5">
    <location>
        <begin position="5"/>
        <end position="111"/>
    </location>
</feature>
<proteinExistence type="inferred from homology"/>
<evidence type="ECO:0000256" key="3">
    <source>
        <dbReference type="ARBA" id="ARBA00022833"/>
    </source>
</evidence>
<evidence type="ECO:0000256" key="1">
    <source>
        <dbReference type="ARBA" id="ARBA00005495"/>
    </source>
</evidence>
<dbReference type="PROSITE" id="PS51891">
    <property type="entry name" value="CENP_V_GFA"/>
    <property type="match status" value="1"/>
</dbReference>
<dbReference type="Pfam" id="PF04828">
    <property type="entry name" value="GFA"/>
    <property type="match status" value="1"/>
</dbReference>
<comment type="similarity">
    <text evidence="1">Belongs to the Gfa family.</text>
</comment>
<dbReference type="GO" id="GO:0046872">
    <property type="term" value="F:metal ion binding"/>
    <property type="evidence" value="ECO:0007669"/>
    <property type="project" value="UniProtKB-KW"/>
</dbReference>
<dbReference type="GO" id="GO:0016846">
    <property type="term" value="F:carbon-sulfur lyase activity"/>
    <property type="evidence" value="ECO:0007669"/>
    <property type="project" value="InterPro"/>
</dbReference>
<evidence type="ECO:0000259" key="5">
    <source>
        <dbReference type="PROSITE" id="PS51891"/>
    </source>
</evidence>
<dbReference type="RefSeq" id="WP_353643919.1">
    <property type="nucleotide sequence ID" value="NZ_CP159253.1"/>
</dbReference>
<gene>
    <name evidence="6" type="ORF">ABVK50_25525</name>
</gene>
<dbReference type="AlphaFoldDB" id="A0AAU8CRE0"/>
<sequence>MMRGHTGGCRCGAVRFEVSAEPHHVSYCHCGDCRRASGAPVSAFVGFMADEVKLAGDALKTFENGPVTRSFCGVCGSPIAYADKRLAGRVYFMLGAMDMPAYFKPTLHAYVREQLPFVHMPDGLPRNLTTSVPRSDGTKT</sequence>
<dbReference type="PANTHER" id="PTHR33337">
    <property type="entry name" value="GFA DOMAIN-CONTAINING PROTEIN"/>
    <property type="match status" value="1"/>
</dbReference>
<dbReference type="Gene3D" id="3.90.1590.10">
    <property type="entry name" value="glutathione-dependent formaldehyde- activating enzyme (gfa)"/>
    <property type="match status" value="1"/>
</dbReference>
<reference evidence="6" key="1">
    <citation type="submission" date="2024-06" db="EMBL/GenBank/DDBJ databases">
        <title>Mesorhizobium karijinii sp. nov., a symbiont of the iconic Swainsona formosa from arid Australia.</title>
        <authorList>
            <person name="Hill Y.J."/>
            <person name="Watkin E.L.J."/>
            <person name="O'Hara G.W."/>
            <person name="Terpolilli J."/>
            <person name="Tye M.L."/>
            <person name="Kohlmeier M.G."/>
        </authorList>
    </citation>
    <scope>NUCLEOTIDE SEQUENCE</scope>
    <source>
        <strain evidence="6">WSM2240</strain>
    </source>
</reference>
<evidence type="ECO:0000256" key="2">
    <source>
        <dbReference type="ARBA" id="ARBA00022723"/>
    </source>
</evidence>
<evidence type="ECO:0000256" key="4">
    <source>
        <dbReference type="ARBA" id="ARBA00023239"/>
    </source>
</evidence>
<dbReference type="InterPro" id="IPR011057">
    <property type="entry name" value="Mss4-like_sf"/>
</dbReference>
<evidence type="ECO:0000313" key="6">
    <source>
        <dbReference type="EMBL" id="XCG48550.1"/>
    </source>
</evidence>
<accession>A0AAU8CRE0</accession>
<name>A0AAU8CRE0_9HYPH</name>
<organism evidence="6">
    <name type="scientific">Mesorhizobium sp. WSM2240</name>
    <dbReference type="NCBI Taxonomy" id="3228851"/>
    <lineage>
        <taxon>Bacteria</taxon>
        <taxon>Pseudomonadati</taxon>
        <taxon>Pseudomonadota</taxon>
        <taxon>Alphaproteobacteria</taxon>
        <taxon>Hyphomicrobiales</taxon>
        <taxon>Phyllobacteriaceae</taxon>
        <taxon>Mesorhizobium</taxon>
    </lineage>
</organism>
<protein>
    <submittedName>
        <fullName evidence="6">GFA family protein</fullName>
    </submittedName>
</protein>
<dbReference type="SUPFAM" id="SSF51316">
    <property type="entry name" value="Mss4-like"/>
    <property type="match status" value="1"/>
</dbReference>
<keyword evidence="2" id="KW-0479">Metal-binding</keyword>